<protein>
    <submittedName>
        <fullName evidence="1">Uncharacterized protein</fullName>
    </submittedName>
</protein>
<reference evidence="1" key="2">
    <citation type="submission" date="2020-09" db="EMBL/GenBank/DDBJ databases">
        <authorList>
            <person name="Sun Q."/>
            <person name="Ohkuma M."/>
        </authorList>
    </citation>
    <scope>NUCLEOTIDE SEQUENCE</scope>
    <source>
        <strain evidence="1">JCM 3276</strain>
    </source>
</reference>
<dbReference type="SUPFAM" id="SSF50939">
    <property type="entry name" value="Sialidases"/>
    <property type="match status" value="1"/>
</dbReference>
<dbReference type="Proteomes" id="UP000660680">
    <property type="component" value="Unassembled WGS sequence"/>
</dbReference>
<dbReference type="EMBL" id="BMRB01000001">
    <property type="protein sequence ID" value="GGS26079.1"/>
    <property type="molecule type" value="Genomic_DNA"/>
</dbReference>
<comment type="caution">
    <text evidence="1">The sequence shown here is derived from an EMBL/GenBank/DDBJ whole genome shotgun (WGS) entry which is preliminary data.</text>
</comment>
<evidence type="ECO:0000313" key="1">
    <source>
        <dbReference type="EMBL" id="GGS26079.1"/>
    </source>
</evidence>
<keyword evidence="2" id="KW-1185">Reference proteome</keyword>
<gene>
    <name evidence="1" type="ORF">GCM10010171_19360</name>
</gene>
<organism evidence="1 2">
    <name type="scientific">Actinokineospora fastidiosa</name>
    <dbReference type="NCBI Taxonomy" id="1816"/>
    <lineage>
        <taxon>Bacteria</taxon>
        <taxon>Bacillati</taxon>
        <taxon>Actinomycetota</taxon>
        <taxon>Actinomycetes</taxon>
        <taxon>Pseudonocardiales</taxon>
        <taxon>Pseudonocardiaceae</taxon>
        <taxon>Actinokineospora</taxon>
    </lineage>
</organism>
<name>A0A918GAT8_9PSEU</name>
<proteinExistence type="predicted"/>
<dbReference type="AlphaFoldDB" id="A0A918GAT8"/>
<sequence length="420" mass="45038">MFFRGECGTNTLYAVSTANGREWSDPVNLTEATRGARTAGPPFPVVFGDRLVVVTRDPANSRIGVCRSADGANWSAYETVAGTENEEHPVAVVHDSRLFVFSHGHGGMVCAVSCSPDGAWGGHEVLPRTAHWPPVPVSMGDRLVLLVRDYLDPRALVATDVETATVTPVAQVTRTPAVVARDRGVTVVYRSDGGFGSVDLLGADPWGGQVVGDCDDLTIVRYREHRLVCRPLPGRPRVQVVGPRTFSFPTGDRGPRRCGGGQVIGDYLAVAVGDDVEGVVRFFDLRPLARGAAPVAAPAVVDAPGRAVAAGVTAISSGADRRYVLAVHDGRAVSIMESTPAPLWSPECRFTTLFSAPHREPGGLALLTDAAGEVHLLCGTGERRRDLRVDFAGERLRECGYGVRIPDQYRVERRSLSRRD</sequence>
<reference evidence="1" key="1">
    <citation type="journal article" date="2014" name="Int. J. Syst. Evol. Microbiol.">
        <title>Complete genome sequence of Corynebacterium casei LMG S-19264T (=DSM 44701T), isolated from a smear-ripened cheese.</title>
        <authorList>
            <consortium name="US DOE Joint Genome Institute (JGI-PGF)"/>
            <person name="Walter F."/>
            <person name="Albersmeier A."/>
            <person name="Kalinowski J."/>
            <person name="Ruckert C."/>
        </authorList>
    </citation>
    <scope>NUCLEOTIDE SEQUENCE</scope>
    <source>
        <strain evidence="1">JCM 3276</strain>
    </source>
</reference>
<dbReference type="Gene3D" id="2.120.10.10">
    <property type="match status" value="1"/>
</dbReference>
<dbReference type="InterPro" id="IPR036278">
    <property type="entry name" value="Sialidase_sf"/>
</dbReference>
<evidence type="ECO:0000313" key="2">
    <source>
        <dbReference type="Proteomes" id="UP000660680"/>
    </source>
</evidence>
<accession>A0A918GAT8</accession>